<dbReference type="AlphaFoldDB" id="A0A7C8YQF8"/>
<evidence type="ECO:0008006" key="3">
    <source>
        <dbReference type="Google" id="ProtNLM"/>
    </source>
</evidence>
<sequence length="169" mass="18496">MGGALQISIIRIPTCSLEPPPPPPSSSGSGSSSAYARPEDFLPRRTQNTHVHLSFSKPSLIVRTQASLSLCDGVVFWSNVRIWRRKKAEPSCVVCNGSGRVNCRNCNGKGRTNHTDLAMLPKGEWPKWCRRCGGSGLGNCNRCFGTGKYTGKIGFRFEKLESNLSQDHS</sequence>
<proteinExistence type="predicted"/>
<evidence type="ECO:0000256" key="1">
    <source>
        <dbReference type="SAM" id="MobiDB-lite"/>
    </source>
</evidence>
<dbReference type="EMBL" id="GISG01044408">
    <property type="protein sequence ID" value="MBA4623731.1"/>
    <property type="molecule type" value="Transcribed_RNA"/>
</dbReference>
<name>A0A7C8YQF8_OPUST</name>
<accession>A0A7C8YQF8</accession>
<reference evidence="2" key="2">
    <citation type="submission" date="2020-07" db="EMBL/GenBank/DDBJ databases">
        <authorList>
            <person name="Vera ALvarez R."/>
            <person name="Arias-Moreno D.M."/>
            <person name="Jimenez-Jacinto V."/>
            <person name="Jimenez-Bremont J.F."/>
            <person name="Swaminathan K."/>
            <person name="Moose S.P."/>
            <person name="Guerrero-Gonzalez M.L."/>
            <person name="Marino-Ramirez L."/>
            <person name="Landsman D."/>
            <person name="Rodriguez-Kessler M."/>
            <person name="Delgado-Sanchez P."/>
        </authorList>
    </citation>
    <scope>NUCLEOTIDE SEQUENCE</scope>
    <source>
        <tissue evidence="2">Cladode</tissue>
    </source>
</reference>
<feature type="region of interest" description="Disordered" evidence="1">
    <location>
        <begin position="15"/>
        <end position="37"/>
    </location>
</feature>
<protein>
    <recommendedName>
        <fullName evidence="3">CR-type domain-containing protein</fullName>
    </recommendedName>
</protein>
<organism evidence="2">
    <name type="scientific">Opuntia streptacantha</name>
    <name type="common">Prickly pear cactus</name>
    <name type="synonym">Opuntia cardona</name>
    <dbReference type="NCBI Taxonomy" id="393608"/>
    <lineage>
        <taxon>Eukaryota</taxon>
        <taxon>Viridiplantae</taxon>
        <taxon>Streptophyta</taxon>
        <taxon>Embryophyta</taxon>
        <taxon>Tracheophyta</taxon>
        <taxon>Spermatophyta</taxon>
        <taxon>Magnoliopsida</taxon>
        <taxon>eudicotyledons</taxon>
        <taxon>Gunneridae</taxon>
        <taxon>Pentapetalae</taxon>
        <taxon>Caryophyllales</taxon>
        <taxon>Cactineae</taxon>
        <taxon>Cactaceae</taxon>
        <taxon>Opuntioideae</taxon>
        <taxon>Opuntia</taxon>
    </lineage>
</organism>
<dbReference type="PANTHER" id="PTHR15852">
    <property type="entry name" value="PLASTID TRANSCRIPTIONALLY ACTIVE PROTEIN"/>
    <property type="match status" value="1"/>
</dbReference>
<reference evidence="2" key="1">
    <citation type="journal article" date="2013" name="J. Plant Res.">
        <title>Effect of fungi and light on seed germination of three Opuntia species from semiarid lands of central Mexico.</title>
        <authorList>
            <person name="Delgado-Sanchez P."/>
            <person name="Jimenez-Bremont J.F."/>
            <person name="Guerrero-Gonzalez Mde L."/>
            <person name="Flores J."/>
        </authorList>
    </citation>
    <scope>NUCLEOTIDE SEQUENCE</scope>
    <source>
        <tissue evidence="2">Cladode</tissue>
    </source>
</reference>
<dbReference type="InterPro" id="IPR036410">
    <property type="entry name" value="HSP_DnaJ_Cys-rich_dom_sf"/>
</dbReference>
<dbReference type="SUPFAM" id="SSF57938">
    <property type="entry name" value="DnaJ/Hsp40 cysteine-rich domain"/>
    <property type="match status" value="1"/>
</dbReference>
<dbReference type="PANTHER" id="PTHR15852:SF54">
    <property type="entry name" value="PROTEIN SSUH2 HOMOLOG"/>
    <property type="match status" value="1"/>
</dbReference>
<evidence type="ECO:0000313" key="2">
    <source>
        <dbReference type="EMBL" id="MBA4623731.1"/>
    </source>
</evidence>